<organism evidence="1">
    <name type="scientific">sediment metagenome</name>
    <dbReference type="NCBI Taxonomy" id="749907"/>
    <lineage>
        <taxon>unclassified sequences</taxon>
        <taxon>metagenomes</taxon>
        <taxon>ecological metagenomes</taxon>
    </lineage>
</organism>
<dbReference type="AlphaFoldDB" id="D9PFP6"/>
<sequence>PELPVAAVRYLFDELTTLSPKGMEWVLPSYLRCILEAQENLDSSTEYLIYNLAPEPEYEQETSERLSRLSDEQIQCLIKLVQHWQQSERWREYCPKELDRALQFLQSRVRDA</sequence>
<evidence type="ECO:0000313" key="1">
    <source>
        <dbReference type="EMBL" id="EFK97618.1"/>
    </source>
</evidence>
<dbReference type="InterPro" id="IPR046560">
    <property type="entry name" value="DUF6714"/>
</dbReference>
<proteinExistence type="predicted"/>
<gene>
    <name evidence="1" type="ORF">LDC_0332</name>
</gene>
<comment type="caution">
    <text evidence="1">The sequence shown here is derived from an EMBL/GenBank/DDBJ whole genome shotgun (WGS) entry which is preliminary data.</text>
</comment>
<dbReference type="EMBL" id="ADZX01000103">
    <property type="protein sequence ID" value="EFK97618.1"/>
    <property type="molecule type" value="Genomic_DNA"/>
</dbReference>
<reference evidence="1" key="1">
    <citation type="submission" date="2010-07" db="EMBL/GenBank/DDBJ databases">
        <authorList>
            <consortium name="CONSOLIDER consortium CSD2007-00005"/>
            <person name="Guazzaroni M.-E."/>
            <person name="Richter M."/>
            <person name="Garcia-Salamanca A."/>
            <person name="Yarza P."/>
            <person name="Ferrer M."/>
        </authorList>
    </citation>
    <scope>NUCLEOTIDE SEQUENCE</scope>
</reference>
<reference evidence="1" key="2">
    <citation type="journal article" date="2011" name="Microb. Ecol.">
        <title>Taxonomic and Functional Metagenomic Profiling of the Microbial Community in the Anoxic Sediment of a Sub-saline Shallow Lake (Laguna de Carrizo, Central Spain).</title>
        <authorList>
            <person name="Ferrer M."/>
            <person name="Guazzaroni M.E."/>
            <person name="Richter M."/>
            <person name="Garcia-Salamanca A."/>
            <person name="Yarza P."/>
            <person name="Suarez-Suarez A."/>
            <person name="Solano J."/>
            <person name="Alcaide M."/>
            <person name="van Dillewijn P."/>
            <person name="Molina-Henares M.A."/>
            <person name="Lopez-Cortes N."/>
            <person name="Al-Ramahi Y."/>
            <person name="Guerrero C."/>
            <person name="Acosta A."/>
            <person name="de Eugenio L.I."/>
            <person name="Martinez V."/>
            <person name="Marques S."/>
            <person name="Rojo F."/>
            <person name="Santero E."/>
            <person name="Genilloud O."/>
            <person name="Perez-Perez J."/>
            <person name="Rossello-Mora R."/>
            <person name="Ramos J.L."/>
        </authorList>
    </citation>
    <scope>NUCLEOTIDE SEQUENCE</scope>
</reference>
<accession>D9PFP6</accession>
<name>D9PFP6_9ZZZZ</name>
<feature type="non-terminal residue" evidence="1">
    <location>
        <position position="1"/>
    </location>
</feature>
<dbReference type="Pfam" id="PF20461">
    <property type="entry name" value="DUF6714"/>
    <property type="match status" value="1"/>
</dbReference>
<protein>
    <submittedName>
        <fullName evidence="1">Uncharacterized protein</fullName>
    </submittedName>
</protein>